<organism evidence="7 8">
    <name type="scientific">Chitinophaga niabensis</name>
    <dbReference type="NCBI Taxonomy" id="536979"/>
    <lineage>
        <taxon>Bacteria</taxon>
        <taxon>Pseudomonadati</taxon>
        <taxon>Bacteroidota</taxon>
        <taxon>Chitinophagia</taxon>
        <taxon>Chitinophagales</taxon>
        <taxon>Chitinophagaceae</taxon>
        <taxon>Chitinophaga</taxon>
    </lineage>
</organism>
<keyword evidence="3" id="KW-0731">Sigma factor</keyword>
<evidence type="ECO:0000313" key="7">
    <source>
        <dbReference type="EMBL" id="SIN65116.1"/>
    </source>
</evidence>
<dbReference type="InterPro" id="IPR039425">
    <property type="entry name" value="RNA_pol_sigma-70-like"/>
</dbReference>
<dbReference type="AlphaFoldDB" id="A0A1N6D333"/>
<reference evidence="7 8" key="1">
    <citation type="submission" date="2016-11" db="EMBL/GenBank/DDBJ databases">
        <authorList>
            <person name="Jaros S."/>
            <person name="Januszkiewicz K."/>
            <person name="Wedrychowicz H."/>
        </authorList>
    </citation>
    <scope>NUCLEOTIDE SEQUENCE [LARGE SCALE GENOMIC DNA]</scope>
    <source>
        <strain evidence="7 8">DSM 24787</strain>
    </source>
</reference>
<evidence type="ECO:0000259" key="6">
    <source>
        <dbReference type="Pfam" id="PF08281"/>
    </source>
</evidence>
<dbReference type="InterPro" id="IPR014327">
    <property type="entry name" value="RNA_pol_sigma70_bacteroid"/>
</dbReference>
<dbReference type="PANTHER" id="PTHR43133:SF46">
    <property type="entry name" value="RNA POLYMERASE SIGMA-70 FACTOR ECF SUBFAMILY"/>
    <property type="match status" value="1"/>
</dbReference>
<dbReference type="NCBIfam" id="TIGR02937">
    <property type="entry name" value="sigma70-ECF"/>
    <property type="match status" value="1"/>
</dbReference>
<evidence type="ECO:0000256" key="3">
    <source>
        <dbReference type="ARBA" id="ARBA00023082"/>
    </source>
</evidence>
<evidence type="ECO:0000256" key="4">
    <source>
        <dbReference type="ARBA" id="ARBA00023163"/>
    </source>
</evidence>
<comment type="similarity">
    <text evidence="1">Belongs to the sigma-70 factor family. ECF subfamily.</text>
</comment>
<proteinExistence type="inferred from homology"/>
<dbReference type="EMBL" id="FSRA01000001">
    <property type="protein sequence ID" value="SIN65116.1"/>
    <property type="molecule type" value="Genomic_DNA"/>
</dbReference>
<dbReference type="InterPro" id="IPR007627">
    <property type="entry name" value="RNA_pol_sigma70_r2"/>
</dbReference>
<dbReference type="OrthoDB" id="656273at2"/>
<evidence type="ECO:0000313" key="8">
    <source>
        <dbReference type="Proteomes" id="UP000185003"/>
    </source>
</evidence>
<dbReference type="RefSeq" id="WP_084185262.1">
    <property type="nucleotide sequence ID" value="NZ_FSRA01000001.1"/>
</dbReference>
<dbReference type="Pfam" id="PF08281">
    <property type="entry name" value="Sigma70_r4_2"/>
    <property type="match status" value="1"/>
</dbReference>
<keyword evidence="4" id="KW-0804">Transcription</keyword>
<dbReference type="GO" id="GO:0016987">
    <property type="term" value="F:sigma factor activity"/>
    <property type="evidence" value="ECO:0007669"/>
    <property type="project" value="UniProtKB-KW"/>
</dbReference>
<gene>
    <name evidence="7" type="ORF">SAMN04488055_0171</name>
</gene>
<dbReference type="InterPro" id="IPR013325">
    <property type="entry name" value="RNA_pol_sigma_r2"/>
</dbReference>
<dbReference type="Gene3D" id="1.10.10.10">
    <property type="entry name" value="Winged helix-like DNA-binding domain superfamily/Winged helix DNA-binding domain"/>
    <property type="match status" value="1"/>
</dbReference>
<feature type="domain" description="RNA polymerase sigma-70 region 2" evidence="5">
    <location>
        <begin position="16"/>
        <end position="82"/>
    </location>
</feature>
<dbReference type="SUPFAM" id="SSF88659">
    <property type="entry name" value="Sigma3 and sigma4 domains of RNA polymerase sigma factors"/>
    <property type="match status" value="1"/>
</dbReference>
<dbReference type="InterPro" id="IPR036388">
    <property type="entry name" value="WH-like_DNA-bd_sf"/>
</dbReference>
<name>A0A1N6D333_9BACT</name>
<evidence type="ECO:0000256" key="2">
    <source>
        <dbReference type="ARBA" id="ARBA00023015"/>
    </source>
</evidence>
<dbReference type="GO" id="GO:0003677">
    <property type="term" value="F:DNA binding"/>
    <property type="evidence" value="ECO:0007669"/>
    <property type="project" value="InterPro"/>
</dbReference>
<evidence type="ECO:0000256" key="1">
    <source>
        <dbReference type="ARBA" id="ARBA00010641"/>
    </source>
</evidence>
<dbReference type="InterPro" id="IPR014284">
    <property type="entry name" value="RNA_pol_sigma-70_dom"/>
</dbReference>
<dbReference type="STRING" id="536979.SAMN04488055_0171"/>
<dbReference type="PANTHER" id="PTHR43133">
    <property type="entry name" value="RNA POLYMERASE ECF-TYPE SIGMA FACTO"/>
    <property type="match status" value="1"/>
</dbReference>
<evidence type="ECO:0000259" key="5">
    <source>
        <dbReference type="Pfam" id="PF04542"/>
    </source>
</evidence>
<dbReference type="GO" id="GO:0006352">
    <property type="term" value="P:DNA-templated transcription initiation"/>
    <property type="evidence" value="ECO:0007669"/>
    <property type="project" value="InterPro"/>
</dbReference>
<dbReference type="InterPro" id="IPR013324">
    <property type="entry name" value="RNA_pol_sigma_r3/r4-like"/>
</dbReference>
<keyword evidence="2" id="KW-0805">Transcription regulation</keyword>
<feature type="domain" description="RNA polymerase sigma factor 70 region 4 type 2" evidence="6">
    <location>
        <begin position="113"/>
        <end position="165"/>
    </location>
</feature>
<dbReference type="Gene3D" id="1.10.1740.10">
    <property type="match status" value="1"/>
</dbReference>
<protein>
    <submittedName>
        <fullName evidence="7">RNA polymerase sigma-70 factor, ECF subfamily</fullName>
    </submittedName>
</protein>
<dbReference type="SUPFAM" id="SSF88946">
    <property type="entry name" value="Sigma2 domain of RNA polymerase sigma factors"/>
    <property type="match status" value="1"/>
</dbReference>
<sequence>MRESVFRMNTLAAEALFREYYTRLCHFAYQFTGDKEAAKDIAQEAFVNYLAQQERVSDHPVAIKNFLYSSIRNACLNAQRHEKVVKKFAEQKAAEPAVDASVVQAIIKSEVSGAIHQALQSLPEECQRIIRMGYIDGLKNKKIAELLDISINTVKTQKKRGLQLLRLRLPPELYTFFL</sequence>
<dbReference type="Pfam" id="PF04542">
    <property type="entry name" value="Sigma70_r2"/>
    <property type="match status" value="1"/>
</dbReference>
<dbReference type="NCBIfam" id="TIGR02985">
    <property type="entry name" value="Sig70_bacteroi1"/>
    <property type="match status" value="1"/>
</dbReference>
<dbReference type="InterPro" id="IPR013249">
    <property type="entry name" value="RNA_pol_sigma70_r4_t2"/>
</dbReference>
<dbReference type="Proteomes" id="UP000185003">
    <property type="component" value="Unassembled WGS sequence"/>
</dbReference>
<keyword evidence="8" id="KW-1185">Reference proteome</keyword>
<accession>A0A1N6D333</accession>